<reference evidence="3" key="1">
    <citation type="submission" date="2020-05" db="EMBL/GenBank/DDBJ databases">
        <authorList>
            <person name="Chiriac C."/>
            <person name="Salcher M."/>
            <person name="Ghai R."/>
            <person name="Kavagutti S V."/>
        </authorList>
    </citation>
    <scope>NUCLEOTIDE SEQUENCE</scope>
</reference>
<dbReference type="NCBIfam" id="TIGR03177">
    <property type="entry name" value="pilus_cpaB"/>
    <property type="match status" value="1"/>
</dbReference>
<keyword evidence="1" id="KW-0812">Transmembrane</keyword>
<keyword evidence="1" id="KW-1133">Transmembrane helix</keyword>
<accession>A0A6J7XUT2</accession>
<feature type="domain" description="Flp pilus assembly protein RcpC/CpaB" evidence="2">
    <location>
        <begin position="124"/>
        <end position="228"/>
    </location>
</feature>
<dbReference type="InterPro" id="IPR017592">
    <property type="entry name" value="Pilus_assmbl_Flp-typ_CpaB"/>
</dbReference>
<evidence type="ECO:0000256" key="1">
    <source>
        <dbReference type="SAM" id="Phobius"/>
    </source>
</evidence>
<name>A0A6J7XUT2_9ZZZZ</name>
<dbReference type="InterPro" id="IPR031571">
    <property type="entry name" value="RcpC_dom"/>
</dbReference>
<dbReference type="AlphaFoldDB" id="A0A6J7XUT2"/>
<organism evidence="3">
    <name type="scientific">freshwater metagenome</name>
    <dbReference type="NCBI Taxonomy" id="449393"/>
    <lineage>
        <taxon>unclassified sequences</taxon>
        <taxon>metagenomes</taxon>
        <taxon>ecological metagenomes</taxon>
    </lineage>
</organism>
<dbReference type="EMBL" id="CAFBSG010000021">
    <property type="protein sequence ID" value="CAB5240933.1"/>
    <property type="molecule type" value="Genomic_DNA"/>
</dbReference>
<proteinExistence type="predicted"/>
<keyword evidence="1" id="KW-0472">Membrane</keyword>
<feature type="transmembrane region" description="Helical" evidence="1">
    <location>
        <begin position="12"/>
        <end position="34"/>
    </location>
</feature>
<sequence length="248" mass="25977">MKRTRSTSTKSGMRLWGIILISIVAGAAVFTYTYSVEKEAKQGQVLAPVYLAVKQIPVGTQLGTALSQGYLEKKEFPTESRPTNGVEVINSKNSSLVATQIIQPGQILLTSNFAITSGNTGSLTIPDGYLAITVSLADPARVANFLQPGSEISIFVTGQTSANSNALSSTQVLLSRVTVLGIGDQIVPNTQGVSSGNSSSLITVAATPLEAKKIIYASQNMELYFGLRTAGVDFGGSSPIGMANLITQ</sequence>
<gene>
    <name evidence="3" type="ORF">UFOPK3554_01137</name>
</gene>
<protein>
    <submittedName>
        <fullName evidence="3">Unannotated protein</fullName>
    </submittedName>
</protein>
<dbReference type="Pfam" id="PF16976">
    <property type="entry name" value="RcpC"/>
    <property type="match status" value="1"/>
</dbReference>
<evidence type="ECO:0000313" key="3">
    <source>
        <dbReference type="EMBL" id="CAB5240933.1"/>
    </source>
</evidence>
<evidence type="ECO:0000259" key="2">
    <source>
        <dbReference type="Pfam" id="PF16976"/>
    </source>
</evidence>